<dbReference type="STRING" id="1121919.SAMN02745975_02976"/>
<gene>
    <name evidence="1" type="ORF">SAMN02745975_02976</name>
</gene>
<proteinExistence type="predicted"/>
<dbReference type="Proteomes" id="UP000184536">
    <property type="component" value="Unassembled WGS sequence"/>
</dbReference>
<evidence type="ECO:0000313" key="1">
    <source>
        <dbReference type="EMBL" id="SHJ82648.1"/>
    </source>
</evidence>
<evidence type="ECO:0000313" key="2">
    <source>
        <dbReference type="Proteomes" id="UP000184536"/>
    </source>
</evidence>
<sequence>MLPELHYFYAIYRRNQHHTLNKIALAKKRIVYFYSVKKEEKRTLSMIERYL</sequence>
<name>A0A1M6MGS5_9FIRM</name>
<organism evidence="1 2">
    <name type="scientific">Geosporobacter subterraneus DSM 17957</name>
    <dbReference type="NCBI Taxonomy" id="1121919"/>
    <lineage>
        <taxon>Bacteria</taxon>
        <taxon>Bacillati</taxon>
        <taxon>Bacillota</taxon>
        <taxon>Clostridia</taxon>
        <taxon>Peptostreptococcales</taxon>
        <taxon>Thermotaleaceae</taxon>
        <taxon>Geosporobacter</taxon>
    </lineage>
</organism>
<keyword evidence="2" id="KW-1185">Reference proteome</keyword>
<accession>A0A1M6MGS5</accession>
<reference evidence="2" key="1">
    <citation type="submission" date="2016-11" db="EMBL/GenBank/DDBJ databases">
        <authorList>
            <person name="Varghese N."/>
            <person name="Submissions S."/>
        </authorList>
    </citation>
    <scope>NUCLEOTIDE SEQUENCE [LARGE SCALE GENOMIC DNA]</scope>
    <source>
        <strain evidence="2">DSM 17957</strain>
    </source>
</reference>
<dbReference type="EMBL" id="FQZV01000044">
    <property type="protein sequence ID" value="SHJ82648.1"/>
    <property type="molecule type" value="Genomic_DNA"/>
</dbReference>
<protein>
    <submittedName>
        <fullName evidence="1">Uncharacterized protein</fullName>
    </submittedName>
</protein>
<dbReference type="AlphaFoldDB" id="A0A1M6MGS5"/>